<dbReference type="Gene3D" id="3.10.450.10">
    <property type="match status" value="1"/>
</dbReference>
<dbReference type="InterPro" id="IPR033932">
    <property type="entry name" value="YtcJ-like"/>
</dbReference>
<organism evidence="2 3">
    <name type="scientific">Bizionia sediminis</name>
    <dbReference type="NCBI Taxonomy" id="1737064"/>
    <lineage>
        <taxon>Bacteria</taxon>
        <taxon>Pseudomonadati</taxon>
        <taxon>Bacteroidota</taxon>
        <taxon>Flavobacteriia</taxon>
        <taxon>Flavobacteriales</taxon>
        <taxon>Flavobacteriaceae</taxon>
        <taxon>Bizionia</taxon>
    </lineage>
</organism>
<dbReference type="InterPro" id="IPR032466">
    <property type="entry name" value="Metal_Hydrolase"/>
</dbReference>
<dbReference type="SUPFAM" id="SSF51556">
    <property type="entry name" value="Metallo-dependent hydrolases"/>
    <property type="match status" value="1"/>
</dbReference>
<keyword evidence="2" id="KW-0378">Hydrolase</keyword>
<sequence length="663" mass="73858">MKTNTFFGVLLLALFYMSCKDTKTTAKQTEPSSPATIYFNGDIITMVDSIPQYAQALVSKQGKIEFVGNQESAFKIAGTNPIKKDLNGATLLPGFIDSHGHMYNTGMLAMAANVLPAPDGPGDDFNSIVEVAKEWMTTENGKFLMSKTGWIMIYGYDDSRLKEKTHPTRELLDKISTTMPVMVIHQSTHLGCLNSKGLEMVGYNKNTKDVAGGKIKRDKDGNPTGVLEEAAFFDAILPILTKNTDEELQLRSVQNGQEEYAKYGYTTAQDGRSSSDVTSAYKIAAAQNKFFIDVVSYPDIIWNAEAMNSEFYTTNKRYKNHYRIGGVKLVLDGSPQGKTAWLSKCYHVNPDGEDGCYEGYPILPDSTATAYVTRAFKNKWQIIAHTNGDRAIDQYLNAIRTAINTHGYPDHRSVMIHGQTLRKDQIPSLVSLNILPSLFPMHTFYWGDWHRESVLGEARAAYISPTRDVLNAGLTVTSHHDAPVTFPNSLRVLDATVNRVTRTNYVLGPDQRLTPYEGLKTLTEWAAIQHFEEDYKGTLETGKLADFVILDKNPLKIDPLTIHKIQVLETIKEGKVVYEKGHMVGAYTDSEIDLDIKEAATFAAQTINNQVSVAHISEAKKQVVNGLNFTFTLTLSNKEVWQVTVYRSTDGIFSLIEKNKITS</sequence>
<feature type="domain" description="Amidohydrolase 3" evidence="1">
    <location>
        <begin position="85"/>
        <end position="578"/>
    </location>
</feature>
<evidence type="ECO:0000313" key="3">
    <source>
        <dbReference type="Proteomes" id="UP001597472"/>
    </source>
</evidence>
<protein>
    <submittedName>
        <fullName evidence="2">Amidohydrolase</fullName>
        <ecNumber evidence="2">3.5.-.-</ecNumber>
    </submittedName>
</protein>
<dbReference type="GO" id="GO:0016787">
    <property type="term" value="F:hydrolase activity"/>
    <property type="evidence" value="ECO:0007669"/>
    <property type="project" value="UniProtKB-KW"/>
</dbReference>
<dbReference type="InterPro" id="IPR011059">
    <property type="entry name" value="Metal-dep_hydrolase_composite"/>
</dbReference>
<evidence type="ECO:0000259" key="1">
    <source>
        <dbReference type="Pfam" id="PF07969"/>
    </source>
</evidence>
<keyword evidence="3" id="KW-1185">Reference proteome</keyword>
<proteinExistence type="predicted"/>
<dbReference type="InterPro" id="IPR046350">
    <property type="entry name" value="Cystatin_sf"/>
</dbReference>
<dbReference type="EMBL" id="JBHULS010000006">
    <property type="protein sequence ID" value="MFD2552508.1"/>
    <property type="molecule type" value="Genomic_DNA"/>
</dbReference>
<dbReference type="Gene3D" id="3.20.20.140">
    <property type="entry name" value="Metal-dependent hydrolases"/>
    <property type="match status" value="1"/>
</dbReference>
<dbReference type="InterPro" id="IPR013108">
    <property type="entry name" value="Amidohydro_3"/>
</dbReference>
<dbReference type="Gene3D" id="3.10.310.70">
    <property type="match status" value="1"/>
</dbReference>
<evidence type="ECO:0000313" key="2">
    <source>
        <dbReference type="EMBL" id="MFD2552508.1"/>
    </source>
</evidence>
<dbReference type="SUPFAM" id="SSF54403">
    <property type="entry name" value="Cystatin/monellin"/>
    <property type="match status" value="1"/>
</dbReference>
<accession>A0ABW5KWU0</accession>
<name>A0ABW5KWU0_9FLAO</name>
<dbReference type="CDD" id="cd01300">
    <property type="entry name" value="YtcJ_like"/>
    <property type="match status" value="1"/>
</dbReference>
<dbReference type="Proteomes" id="UP001597472">
    <property type="component" value="Unassembled WGS sequence"/>
</dbReference>
<gene>
    <name evidence="2" type="ORF">ACFSQP_11865</name>
</gene>
<dbReference type="Pfam" id="PF07969">
    <property type="entry name" value="Amidohydro_3"/>
    <property type="match status" value="1"/>
</dbReference>
<dbReference type="SUPFAM" id="SSF51338">
    <property type="entry name" value="Composite domain of metallo-dependent hydrolases"/>
    <property type="match status" value="1"/>
</dbReference>
<dbReference type="RefSeq" id="WP_376894780.1">
    <property type="nucleotide sequence ID" value="NZ_JBHULS010000006.1"/>
</dbReference>
<comment type="caution">
    <text evidence="2">The sequence shown here is derived from an EMBL/GenBank/DDBJ whole genome shotgun (WGS) entry which is preliminary data.</text>
</comment>
<dbReference type="PANTHER" id="PTHR22642">
    <property type="entry name" value="IMIDAZOLONEPROPIONASE"/>
    <property type="match status" value="1"/>
</dbReference>
<reference evidence="3" key="1">
    <citation type="journal article" date="2019" name="Int. J. Syst. Evol. Microbiol.">
        <title>The Global Catalogue of Microorganisms (GCM) 10K type strain sequencing project: providing services to taxonomists for standard genome sequencing and annotation.</title>
        <authorList>
            <consortium name="The Broad Institute Genomics Platform"/>
            <consortium name="The Broad Institute Genome Sequencing Center for Infectious Disease"/>
            <person name="Wu L."/>
            <person name="Ma J."/>
        </authorList>
    </citation>
    <scope>NUCLEOTIDE SEQUENCE [LARGE SCALE GENOMIC DNA]</scope>
    <source>
        <strain evidence="3">KCTC 42587</strain>
    </source>
</reference>
<dbReference type="Gene3D" id="2.30.40.10">
    <property type="entry name" value="Urease, subunit C, domain 1"/>
    <property type="match status" value="1"/>
</dbReference>
<dbReference type="PANTHER" id="PTHR22642:SF2">
    <property type="entry name" value="PROTEIN LONG AFTER FAR-RED 3"/>
    <property type="match status" value="1"/>
</dbReference>
<dbReference type="EC" id="3.5.-.-" evidence="2"/>